<dbReference type="PROSITE" id="PS50109">
    <property type="entry name" value="HIS_KIN"/>
    <property type="match status" value="1"/>
</dbReference>
<reference evidence="15 16" key="1">
    <citation type="submission" date="2018-08" db="EMBL/GenBank/DDBJ databases">
        <title>Complete genome of the Arcobacter suis type strain LMG 26152.</title>
        <authorList>
            <person name="Miller W.G."/>
            <person name="Yee E."/>
            <person name="Bono J.L."/>
        </authorList>
    </citation>
    <scope>NUCLEOTIDE SEQUENCE [LARGE SCALE GENOMIC DNA]</scope>
    <source>
        <strain evidence="15 16">CECT 7833</strain>
    </source>
</reference>
<evidence type="ECO:0000259" key="14">
    <source>
        <dbReference type="PROSITE" id="PS50112"/>
    </source>
</evidence>
<dbReference type="InterPro" id="IPR003661">
    <property type="entry name" value="HisK_dim/P_dom"/>
</dbReference>
<dbReference type="CDD" id="cd00130">
    <property type="entry name" value="PAS"/>
    <property type="match status" value="1"/>
</dbReference>
<protein>
    <recommendedName>
        <fullName evidence="3">histidine kinase</fullName>
        <ecNumber evidence="3">2.7.13.3</ecNumber>
    </recommendedName>
</protein>
<sequence length="472" mass="55304">MNTQQINLLSTLFDESLDAILILDLKTQKFILFNQKALELYNYTEEEMRQITPKDLTLEFITDEEMKKRQKNILEKGWDKFTTKHKTKDAKALDVLIKSKRIELIPDSPLLYITIINLGKEQKIEQEFETIFYSSKDGIATINLDGNFIKFNDSFKQLSEYSYNELINISVFDLFTKENKEKIQELMDLIIKEKYIENFETTFITKNEKLMIIYITMNLMPNQKEILLIIKNFTLLKLIELEKKFKSLNELIQNISHQWKQPLSTISIIASGIKLQKELNLYDISNLDNDMSKIVEITNYLSNIINNFDDIAFENLEKSYSICQIMSDILHDMKKVINKNHIKIITDYKVDNKIYIDKFKFSEAIKNILNNSIEAFIETNVENRVIIIKIVNTNNHLNLKIQDNAGGIDEKILPKIFEPYFTTKHQSQGTGLGLTNTYKTIVEMHKYLLSFDNCQTIFENKNYKGLSVSITF</sequence>
<dbReference type="SUPFAM" id="SSF47384">
    <property type="entry name" value="Homodimeric domain of signal transducing histidine kinase"/>
    <property type="match status" value="1"/>
</dbReference>
<dbReference type="Proteomes" id="UP000263040">
    <property type="component" value="Chromosome"/>
</dbReference>
<dbReference type="EC" id="2.7.13.3" evidence="3"/>
<evidence type="ECO:0000256" key="2">
    <source>
        <dbReference type="ARBA" id="ARBA00004141"/>
    </source>
</evidence>
<evidence type="ECO:0000256" key="10">
    <source>
        <dbReference type="ARBA" id="ARBA00022989"/>
    </source>
</evidence>
<dbReference type="SUPFAM" id="SSF55874">
    <property type="entry name" value="ATPase domain of HSP90 chaperone/DNA topoisomerase II/histidine kinase"/>
    <property type="match status" value="1"/>
</dbReference>
<accession>A0AAD0ST85</accession>
<dbReference type="EMBL" id="CP032100">
    <property type="protein sequence ID" value="AXX88547.1"/>
    <property type="molecule type" value="Genomic_DNA"/>
</dbReference>
<dbReference type="GO" id="GO:0000156">
    <property type="term" value="F:phosphorelay response regulator activity"/>
    <property type="evidence" value="ECO:0007669"/>
    <property type="project" value="TreeGrafter"/>
</dbReference>
<dbReference type="Pfam" id="PF13188">
    <property type="entry name" value="PAS_8"/>
    <property type="match status" value="1"/>
</dbReference>
<dbReference type="KEGG" id="asui:ASUIS_0029"/>
<keyword evidence="7" id="KW-0547">Nucleotide-binding</keyword>
<dbReference type="InterPro" id="IPR004358">
    <property type="entry name" value="Sig_transdc_His_kin-like_C"/>
</dbReference>
<dbReference type="PANTHER" id="PTHR42878:SF7">
    <property type="entry name" value="SENSOR HISTIDINE KINASE GLRK"/>
    <property type="match status" value="1"/>
</dbReference>
<organism evidence="15 16">
    <name type="scientific">Arcobacter suis CECT 7833</name>
    <dbReference type="NCBI Taxonomy" id="663365"/>
    <lineage>
        <taxon>Bacteria</taxon>
        <taxon>Pseudomonadati</taxon>
        <taxon>Campylobacterota</taxon>
        <taxon>Epsilonproteobacteria</taxon>
        <taxon>Campylobacterales</taxon>
        <taxon>Arcobacteraceae</taxon>
        <taxon>Arcobacter</taxon>
    </lineage>
</organism>
<dbReference type="RefSeq" id="WP_118885133.1">
    <property type="nucleotide sequence ID" value="NZ_CP032100.1"/>
</dbReference>
<name>A0AAD0ST85_9BACT</name>
<dbReference type="CDD" id="cd00082">
    <property type="entry name" value="HisKA"/>
    <property type="match status" value="1"/>
</dbReference>
<dbReference type="GO" id="GO:0007234">
    <property type="term" value="P:osmosensory signaling via phosphorelay pathway"/>
    <property type="evidence" value="ECO:0007669"/>
    <property type="project" value="TreeGrafter"/>
</dbReference>
<dbReference type="Gene3D" id="1.10.287.130">
    <property type="match status" value="1"/>
</dbReference>
<keyword evidence="16" id="KW-1185">Reference proteome</keyword>
<evidence type="ECO:0000256" key="1">
    <source>
        <dbReference type="ARBA" id="ARBA00000085"/>
    </source>
</evidence>
<evidence type="ECO:0000313" key="16">
    <source>
        <dbReference type="Proteomes" id="UP000263040"/>
    </source>
</evidence>
<evidence type="ECO:0000256" key="12">
    <source>
        <dbReference type="ARBA" id="ARBA00023136"/>
    </source>
</evidence>
<dbReference type="SMART" id="SM00091">
    <property type="entry name" value="PAS"/>
    <property type="match status" value="2"/>
</dbReference>
<dbReference type="InterPro" id="IPR035965">
    <property type="entry name" value="PAS-like_dom_sf"/>
</dbReference>
<dbReference type="GO" id="GO:0016020">
    <property type="term" value="C:membrane"/>
    <property type="evidence" value="ECO:0007669"/>
    <property type="project" value="UniProtKB-SubCell"/>
</dbReference>
<gene>
    <name evidence="15" type="ORF">ASUIS_0029</name>
</gene>
<dbReference type="GO" id="GO:0030295">
    <property type="term" value="F:protein kinase activator activity"/>
    <property type="evidence" value="ECO:0007669"/>
    <property type="project" value="TreeGrafter"/>
</dbReference>
<dbReference type="PROSITE" id="PS50112">
    <property type="entry name" value="PAS"/>
    <property type="match status" value="2"/>
</dbReference>
<evidence type="ECO:0000256" key="11">
    <source>
        <dbReference type="ARBA" id="ARBA00023012"/>
    </source>
</evidence>
<evidence type="ECO:0000313" key="15">
    <source>
        <dbReference type="EMBL" id="AXX88547.1"/>
    </source>
</evidence>
<dbReference type="PANTHER" id="PTHR42878">
    <property type="entry name" value="TWO-COMPONENT HISTIDINE KINASE"/>
    <property type="match status" value="1"/>
</dbReference>
<dbReference type="InterPro" id="IPR005467">
    <property type="entry name" value="His_kinase_dom"/>
</dbReference>
<feature type="domain" description="PAS" evidence="14">
    <location>
        <begin position="124"/>
        <end position="194"/>
    </location>
</feature>
<dbReference type="Gene3D" id="3.30.565.10">
    <property type="entry name" value="Histidine kinase-like ATPase, C-terminal domain"/>
    <property type="match status" value="1"/>
</dbReference>
<keyword evidence="8" id="KW-0418">Kinase</keyword>
<dbReference type="InterPro" id="IPR003594">
    <property type="entry name" value="HATPase_dom"/>
</dbReference>
<proteinExistence type="predicted"/>
<keyword evidence="4" id="KW-0597">Phosphoprotein</keyword>
<feature type="domain" description="PAS" evidence="14">
    <location>
        <begin position="5"/>
        <end position="48"/>
    </location>
</feature>
<dbReference type="InterPro" id="IPR036890">
    <property type="entry name" value="HATPase_C_sf"/>
</dbReference>
<keyword evidence="5" id="KW-0808">Transferase</keyword>
<feature type="domain" description="Histidine kinase" evidence="13">
    <location>
        <begin position="254"/>
        <end position="472"/>
    </location>
</feature>
<dbReference type="GO" id="GO:0005524">
    <property type="term" value="F:ATP binding"/>
    <property type="evidence" value="ECO:0007669"/>
    <property type="project" value="UniProtKB-KW"/>
</dbReference>
<dbReference type="AlphaFoldDB" id="A0AAD0ST85"/>
<keyword evidence="10" id="KW-1133">Transmembrane helix</keyword>
<dbReference type="Gene3D" id="3.30.450.20">
    <property type="entry name" value="PAS domain"/>
    <property type="match status" value="2"/>
</dbReference>
<dbReference type="InterPro" id="IPR036097">
    <property type="entry name" value="HisK_dim/P_sf"/>
</dbReference>
<evidence type="ECO:0000256" key="8">
    <source>
        <dbReference type="ARBA" id="ARBA00022777"/>
    </source>
</evidence>
<keyword evidence="6" id="KW-0812">Transmembrane</keyword>
<evidence type="ECO:0000259" key="13">
    <source>
        <dbReference type="PROSITE" id="PS50109"/>
    </source>
</evidence>
<dbReference type="Pfam" id="PF02518">
    <property type="entry name" value="HATPase_c"/>
    <property type="match status" value="1"/>
</dbReference>
<dbReference type="InterPro" id="IPR000014">
    <property type="entry name" value="PAS"/>
</dbReference>
<evidence type="ECO:0000256" key="7">
    <source>
        <dbReference type="ARBA" id="ARBA00022741"/>
    </source>
</evidence>
<dbReference type="SMART" id="SM00387">
    <property type="entry name" value="HATPase_c"/>
    <property type="match status" value="1"/>
</dbReference>
<evidence type="ECO:0000256" key="9">
    <source>
        <dbReference type="ARBA" id="ARBA00022840"/>
    </source>
</evidence>
<evidence type="ECO:0000256" key="6">
    <source>
        <dbReference type="ARBA" id="ARBA00022692"/>
    </source>
</evidence>
<dbReference type="InterPro" id="IPR050351">
    <property type="entry name" value="BphY/WalK/GraS-like"/>
</dbReference>
<dbReference type="SUPFAM" id="SSF55785">
    <property type="entry name" value="PYP-like sensor domain (PAS domain)"/>
    <property type="match status" value="2"/>
</dbReference>
<dbReference type="NCBIfam" id="TIGR00229">
    <property type="entry name" value="sensory_box"/>
    <property type="match status" value="2"/>
</dbReference>
<dbReference type="PRINTS" id="PR00344">
    <property type="entry name" value="BCTRLSENSOR"/>
</dbReference>
<evidence type="ECO:0000256" key="4">
    <source>
        <dbReference type="ARBA" id="ARBA00022553"/>
    </source>
</evidence>
<evidence type="ECO:0000256" key="5">
    <source>
        <dbReference type="ARBA" id="ARBA00022679"/>
    </source>
</evidence>
<comment type="subcellular location">
    <subcellularLocation>
        <location evidence="2">Membrane</location>
        <topology evidence="2">Multi-pass membrane protein</topology>
    </subcellularLocation>
</comment>
<keyword evidence="12" id="KW-0472">Membrane</keyword>
<evidence type="ECO:0000256" key="3">
    <source>
        <dbReference type="ARBA" id="ARBA00012438"/>
    </source>
</evidence>
<keyword evidence="11" id="KW-0902">Two-component regulatory system</keyword>
<dbReference type="Pfam" id="PF13426">
    <property type="entry name" value="PAS_9"/>
    <property type="match status" value="1"/>
</dbReference>
<dbReference type="GO" id="GO:0000155">
    <property type="term" value="F:phosphorelay sensor kinase activity"/>
    <property type="evidence" value="ECO:0007669"/>
    <property type="project" value="InterPro"/>
</dbReference>
<comment type="catalytic activity">
    <reaction evidence="1">
        <text>ATP + protein L-histidine = ADP + protein N-phospho-L-histidine.</text>
        <dbReference type="EC" id="2.7.13.3"/>
    </reaction>
</comment>
<keyword evidence="9" id="KW-0067">ATP-binding</keyword>